<organism evidence="2 3">
    <name type="scientific">Zingiber officinale</name>
    <name type="common">Ginger</name>
    <name type="synonym">Amomum zingiber</name>
    <dbReference type="NCBI Taxonomy" id="94328"/>
    <lineage>
        <taxon>Eukaryota</taxon>
        <taxon>Viridiplantae</taxon>
        <taxon>Streptophyta</taxon>
        <taxon>Embryophyta</taxon>
        <taxon>Tracheophyta</taxon>
        <taxon>Spermatophyta</taxon>
        <taxon>Magnoliopsida</taxon>
        <taxon>Liliopsida</taxon>
        <taxon>Zingiberales</taxon>
        <taxon>Zingiberaceae</taxon>
        <taxon>Zingiber</taxon>
    </lineage>
</organism>
<evidence type="ECO:0000313" key="3">
    <source>
        <dbReference type="Proteomes" id="UP000734854"/>
    </source>
</evidence>
<feature type="compositionally biased region" description="Basic and acidic residues" evidence="1">
    <location>
        <begin position="43"/>
        <end position="74"/>
    </location>
</feature>
<evidence type="ECO:0000256" key="1">
    <source>
        <dbReference type="SAM" id="MobiDB-lite"/>
    </source>
</evidence>
<keyword evidence="3" id="KW-1185">Reference proteome</keyword>
<comment type="caution">
    <text evidence="2">The sequence shown here is derived from an EMBL/GenBank/DDBJ whole genome shotgun (WGS) entry which is preliminary data.</text>
</comment>
<dbReference type="AlphaFoldDB" id="A0A8J5CCD8"/>
<reference evidence="2 3" key="1">
    <citation type="submission" date="2020-08" db="EMBL/GenBank/DDBJ databases">
        <title>Plant Genome Project.</title>
        <authorList>
            <person name="Zhang R.-G."/>
        </authorList>
    </citation>
    <scope>NUCLEOTIDE SEQUENCE [LARGE SCALE GENOMIC DNA]</scope>
    <source>
        <tissue evidence="2">Rhizome</tissue>
    </source>
</reference>
<gene>
    <name evidence="2" type="ORF">ZIOFF_070322</name>
</gene>
<dbReference type="Proteomes" id="UP000734854">
    <property type="component" value="Unassembled WGS sequence"/>
</dbReference>
<accession>A0A8J5CCD8</accession>
<name>A0A8J5CCD8_ZINOF</name>
<protein>
    <submittedName>
        <fullName evidence="2">Uncharacterized protein</fullName>
    </submittedName>
</protein>
<evidence type="ECO:0000313" key="2">
    <source>
        <dbReference type="EMBL" id="KAG6472844.1"/>
    </source>
</evidence>
<feature type="compositionally biased region" description="Low complexity" evidence="1">
    <location>
        <begin position="78"/>
        <end position="93"/>
    </location>
</feature>
<feature type="compositionally biased region" description="Basic and acidic residues" evidence="1">
    <location>
        <begin position="12"/>
        <end position="31"/>
    </location>
</feature>
<dbReference type="EMBL" id="JACMSC010000020">
    <property type="protein sequence ID" value="KAG6472844.1"/>
    <property type="molecule type" value="Genomic_DNA"/>
</dbReference>
<sequence>MRATKPEGGVDSLDRGIGEVVDGDGRGKGEGELVDDAAGAVEGKTEEGREGEGGVEAVAERKGAGERAPGREIEGAEVEAAPAARVEGGAVPGLADKGDGDGEISEGEKATTTYYVTLHPNLKGMSGKYFDDCNEENMSNYTKDKELARKF</sequence>
<proteinExistence type="predicted"/>
<feature type="region of interest" description="Disordered" evidence="1">
    <location>
        <begin position="1"/>
        <end position="106"/>
    </location>
</feature>